<evidence type="ECO:0000259" key="7">
    <source>
        <dbReference type="Pfam" id="PF04138"/>
    </source>
</evidence>
<dbReference type="GO" id="GO:0000271">
    <property type="term" value="P:polysaccharide biosynthetic process"/>
    <property type="evidence" value="ECO:0007669"/>
    <property type="project" value="InterPro"/>
</dbReference>
<dbReference type="Pfam" id="PF04138">
    <property type="entry name" value="GtrA_DPMS_TM"/>
    <property type="match status" value="1"/>
</dbReference>
<feature type="transmembrane region" description="Helical" evidence="6">
    <location>
        <begin position="106"/>
        <end position="126"/>
    </location>
</feature>
<dbReference type="OrthoDB" id="9812049at2"/>
<dbReference type="GO" id="GO:0005886">
    <property type="term" value="C:plasma membrane"/>
    <property type="evidence" value="ECO:0007669"/>
    <property type="project" value="TreeGrafter"/>
</dbReference>
<evidence type="ECO:0000256" key="4">
    <source>
        <dbReference type="ARBA" id="ARBA00022989"/>
    </source>
</evidence>
<evidence type="ECO:0000313" key="8">
    <source>
        <dbReference type="EMBL" id="TCJ16743.1"/>
    </source>
</evidence>
<keyword evidence="3 6" id="KW-0812">Transmembrane</keyword>
<reference evidence="8 9" key="1">
    <citation type="submission" date="2019-03" db="EMBL/GenBank/DDBJ databases">
        <title>Whole genome sequence of a novel Rubrobacter taiwanensis strain, isolated from Yellowstone National Park.</title>
        <authorList>
            <person name="Freed S."/>
            <person name="Ramaley R.F."/>
            <person name="Kyndt J.A."/>
        </authorList>
    </citation>
    <scope>NUCLEOTIDE SEQUENCE [LARGE SCALE GENOMIC DNA]</scope>
    <source>
        <strain evidence="8 9">Yellowstone</strain>
    </source>
</reference>
<dbReference type="InterPro" id="IPR051401">
    <property type="entry name" value="GtrA_CellWall_Glycosyl"/>
</dbReference>
<organism evidence="8 9">
    <name type="scientific">Rubrobacter taiwanensis</name>
    <dbReference type="NCBI Taxonomy" id="185139"/>
    <lineage>
        <taxon>Bacteria</taxon>
        <taxon>Bacillati</taxon>
        <taxon>Actinomycetota</taxon>
        <taxon>Rubrobacteria</taxon>
        <taxon>Rubrobacterales</taxon>
        <taxon>Rubrobacteraceae</taxon>
        <taxon>Rubrobacter</taxon>
    </lineage>
</organism>
<name>A0A4R1BHN5_9ACTN</name>
<comment type="similarity">
    <text evidence="2">Belongs to the GtrA family.</text>
</comment>
<comment type="subcellular location">
    <subcellularLocation>
        <location evidence="1">Membrane</location>
        <topology evidence="1">Multi-pass membrane protein</topology>
    </subcellularLocation>
</comment>
<dbReference type="InterPro" id="IPR007267">
    <property type="entry name" value="GtrA_DPMS_TM"/>
</dbReference>
<accession>A0A4R1BHN5</accession>
<sequence length="174" mass="19178">MAECYGGSARVLRACALREGSRVTARRRAVRGGIRYSKFSAVGAVNTAVDVGVLNLLIWLFPAEENLRLVVYNLVALVAANLNSYLLNSRWTFRERARGDLRQKVLFAAQAVVNVGVATALFWLMVRVLFGATALPPVLEANIAKAVSMVGASTLSFFIMRYVVFRGRKPGRWL</sequence>
<protein>
    <submittedName>
        <fullName evidence="8">GtrA family protein</fullName>
    </submittedName>
</protein>
<keyword evidence="5 6" id="KW-0472">Membrane</keyword>
<gene>
    <name evidence="8" type="ORF">E0L93_08445</name>
</gene>
<evidence type="ECO:0000256" key="6">
    <source>
        <dbReference type="SAM" id="Phobius"/>
    </source>
</evidence>
<evidence type="ECO:0000313" key="9">
    <source>
        <dbReference type="Proteomes" id="UP000295244"/>
    </source>
</evidence>
<feature type="domain" description="GtrA/DPMS transmembrane" evidence="7">
    <location>
        <begin position="38"/>
        <end position="165"/>
    </location>
</feature>
<evidence type="ECO:0000256" key="3">
    <source>
        <dbReference type="ARBA" id="ARBA00022692"/>
    </source>
</evidence>
<evidence type="ECO:0000256" key="5">
    <source>
        <dbReference type="ARBA" id="ARBA00023136"/>
    </source>
</evidence>
<feature type="transmembrane region" description="Helical" evidence="6">
    <location>
        <begin position="146"/>
        <end position="164"/>
    </location>
</feature>
<dbReference type="AlphaFoldDB" id="A0A4R1BHN5"/>
<evidence type="ECO:0000256" key="1">
    <source>
        <dbReference type="ARBA" id="ARBA00004141"/>
    </source>
</evidence>
<comment type="caution">
    <text evidence="8">The sequence shown here is derived from an EMBL/GenBank/DDBJ whole genome shotgun (WGS) entry which is preliminary data.</text>
</comment>
<keyword evidence="4 6" id="KW-1133">Transmembrane helix</keyword>
<feature type="transmembrane region" description="Helical" evidence="6">
    <location>
        <begin position="36"/>
        <end position="61"/>
    </location>
</feature>
<proteinExistence type="inferred from homology"/>
<evidence type="ECO:0000256" key="2">
    <source>
        <dbReference type="ARBA" id="ARBA00009399"/>
    </source>
</evidence>
<dbReference type="EMBL" id="SKBU01000015">
    <property type="protein sequence ID" value="TCJ16743.1"/>
    <property type="molecule type" value="Genomic_DNA"/>
</dbReference>
<dbReference type="Proteomes" id="UP000295244">
    <property type="component" value="Unassembled WGS sequence"/>
</dbReference>
<dbReference type="PANTHER" id="PTHR38459">
    <property type="entry name" value="PROPHAGE BACTOPRENOL-LINKED GLUCOSE TRANSLOCASE HOMOLOG"/>
    <property type="match status" value="1"/>
</dbReference>
<keyword evidence="9" id="KW-1185">Reference proteome</keyword>
<dbReference type="PANTHER" id="PTHR38459:SF1">
    <property type="entry name" value="PROPHAGE BACTOPRENOL-LINKED GLUCOSE TRANSLOCASE HOMOLOG"/>
    <property type="match status" value="1"/>
</dbReference>
<feature type="transmembrane region" description="Helical" evidence="6">
    <location>
        <begin position="67"/>
        <end position="86"/>
    </location>
</feature>